<evidence type="ECO:0000256" key="1">
    <source>
        <dbReference type="SAM" id="SignalP"/>
    </source>
</evidence>
<comment type="caution">
    <text evidence="2">The sequence shown here is derived from an EMBL/GenBank/DDBJ whole genome shotgun (WGS) entry which is preliminary data.</text>
</comment>
<sequence>MKKLSFLLIASFSFLTIADEGRFGRETNDYQYTSLGFSYISAEDDGIALMASLALPGPLYGVFERRADGVDLDSETYDKVVNSFRVGAHAGIGDILNSISTKGVTFSVENFLDVYAEVGVKSTSLENDINKFSEDDTQANVIAGVRFGDSNAWEGKLFADFSKETEIQQFQCPEGEICTQEISFVLNDETDRKFGAEAVFNISKHTAINFKVISSDVLDSSFELGFRLTF</sequence>
<accession>A0A368C343</accession>
<name>A0A368C343_9GAMM</name>
<evidence type="ECO:0000313" key="3">
    <source>
        <dbReference type="Proteomes" id="UP000252915"/>
    </source>
</evidence>
<dbReference type="EMBL" id="QOPI01000018">
    <property type="protein sequence ID" value="RCL44008.1"/>
    <property type="molecule type" value="Genomic_DNA"/>
</dbReference>
<proteinExistence type="predicted"/>
<dbReference type="AlphaFoldDB" id="A0A368C343"/>
<keyword evidence="1" id="KW-0732">Signal</keyword>
<organism evidence="2 3">
    <name type="scientific">SAR86 cluster bacterium</name>
    <dbReference type="NCBI Taxonomy" id="2030880"/>
    <lineage>
        <taxon>Bacteria</taxon>
        <taxon>Pseudomonadati</taxon>
        <taxon>Pseudomonadota</taxon>
        <taxon>Gammaproteobacteria</taxon>
        <taxon>SAR86 cluster</taxon>
    </lineage>
</organism>
<reference evidence="2 3" key="1">
    <citation type="journal article" date="2018" name="Microbiome">
        <title>Fine metagenomic profile of the Mediterranean stratified and mixed water columns revealed by assembly and recruitment.</title>
        <authorList>
            <person name="Haro-Moreno J.M."/>
            <person name="Lopez-Perez M."/>
            <person name="De La Torre J.R."/>
            <person name="Picazo A."/>
            <person name="Camacho A."/>
            <person name="Rodriguez-Valera F."/>
        </authorList>
    </citation>
    <scope>NUCLEOTIDE SEQUENCE [LARGE SCALE GENOMIC DNA]</scope>
    <source>
        <strain evidence="2">MED-G78</strain>
    </source>
</reference>
<protein>
    <recommendedName>
        <fullName evidence="4">Outer membrane protein beta-barrel domain-containing protein</fullName>
    </recommendedName>
</protein>
<evidence type="ECO:0008006" key="4">
    <source>
        <dbReference type="Google" id="ProtNLM"/>
    </source>
</evidence>
<gene>
    <name evidence="2" type="ORF">DBW92_03485</name>
</gene>
<feature type="signal peptide" evidence="1">
    <location>
        <begin position="1"/>
        <end position="18"/>
    </location>
</feature>
<feature type="chain" id="PRO_5017017960" description="Outer membrane protein beta-barrel domain-containing protein" evidence="1">
    <location>
        <begin position="19"/>
        <end position="230"/>
    </location>
</feature>
<evidence type="ECO:0000313" key="2">
    <source>
        <dbReference type="EMBL" id="RCL44008.1"/>
    </source>
</evidence>
<dbReference type="Proteomes" id="UP000252915">
    <property type="component" value="Unassembled WGS sequence"/>
</dbReference>